<name>A0A0K6H3E7_9GAMM</name>
<dbReference type="InterPro" id="IPR006195">
    <property type="entry name" value="aa-tRNA-synth_II"/>
</dbReference>
<protein>
    <submittedName>
        <fullName evidence="7">EF-P lysine aminoacylase GenX</fullName>
    </submittedName>
</protein>
<dbReference type="GO" id="GO:0005524">
    <property type="term" value="F:ATP binding"/>
    <property type="evidence" value="ECO:0007669"/>
    <property type="project" value="UniProtKB-KW"/>
</dbReference>
<keyword evidence="8" id="KW-1185">Reference proteome</keyword>
<keyword evidence="4" id="KW-0067">ATP-binding</keyword>
<evidence type="ECO:0000256" key="2">
    <source>
        <dbReference type="ARBA" id="ARBA00022598"/>
    </source>
</evidence>
<sequence>MQLSDNWRPSATLATLKQRAALFRAVRDFFSQRDVLEVDTPLLSRFGVTDLHLGNLTTELQAFPKLPFFLQTSPEYAMKRLVAAHQTSIYQLGKVFRDDLVGRHHNPEFTMLEWYRVGFTMTQLIDEVIALLQLTLGSLPVTQLSYQQAFLQALQLDPLTATVAEIKANLSQHSHVAELSAREDDRDTLLQLAMSVIIEPSFCPKSITVINDFPASQAALAQLCRHDSRVAKRFEVYVGGIELANGYQELTDASQQQQRFEHDNVLRQQHQKPERMADFRLIAALESGFPECAGVALGFDRLLMLQSKKDDIAQVLPFAISCA</sequence>
<dbReference type="Proteomes" id="UP000182598">
    <property type="component" value="Unassembled WGS sequence"/>
</dbReference>
<dbReference type="InterPro" id="IPR018149">
    <property type="entry name" value="Lys-tRNA-synth_II_C"/>
</dbReference>
<dbReference type="PRINTS" id="PR00982">
    <property type="entry name" value="TRNASYNTHLYS"/>
</dbReference>
<evidence type="ECO:0000256" key="3">
    <source>
        <dbReference type="ARBA" id="ARBA00022741"/>
    </source>
</evidence>
<keyword evidence="3" id="KW-0547">Nucleotide-binding</keyword>
<reference evidence="8" key="1">
    <citation type="submission" date="2015-08" db="EMBL/GenBank/DDBJ databases">
        <authorList>
            <person name="Varghese N."/>
        </authorList>
    </citation>
    <scope>NUCLEOTIDE SEQUENCE [LARGE SCALE GENOMIC DNA]</scope>
    <source>
        <strain evidence="8">DSM 27808</strain>
    </source>
</reference>
<dbReference type="GO" id="GO:0004824">
    <property type="term" value="F:lysine-tRNA ligase activity"/>
    <property type="evidence" value="ECO:0007669"/>
    <property type="project" value="InterPro"/>
</dbReference>
<dbReference type="Pfam" id="PF00152">
    <property type="entry name" value="tRNA-synt_2"/>
    <property type="match status" value="1"/>
</dbReference>
<accession>A0A0K6H3E7</accession>
<evidence type="ECO:0000256" key="1">
    <source>
        <dbReference type="ARBA" id="ARBA00011738"/>
    </source>
</evidence>
<evidence type="ECO:0000256" key="5">
    <source>
        <dbReference type="ARBA" id="ARBA00052794"/>
    </source>
</evidence>
<dbReference type="InterPro" id="IPR004364">
    <property type="entry name" value="Aa-tRNA-synt_II"/>
</dbReference>
<evidence type="ECO:0000313" key="8">
    <source>
        <dbReference type="Proteomes" id="UP000182598"/>
    </source>
</evidence>
<dbReference type="Gene3D" id="3.30.930.10">
    <property type="entry name" value="Bira Bifunctional Protein, Domain 2"/>
    <property type="match status" value="1"/>
</dbReference>
<gene>
    <name evidence="7" type="ORF">Ga0061064_1178</name>
</gene>
<dbReference type="GO" id="GO:0006430">
    <property type="term" value="P:lysyl-tRNA aminoacylation"/>
    <property type="evidence" value="ECO:0007669"/>
    <property type="project" value="InterPro"/>
</dbReference>
<comment type="subunit">
    <text evidence="1">Homodimer.</text>
</comment>
<organism evidence="7 8">
    <name type="scientific">Pseudidiomarina woesei</name>
    <dbReference type="NCBI Taxonomy" id="1381080"/>
    <lineage>
        <taxon>Bacteria</taxon>
        <taxon>Pseudomonadati</taxon>
        <taxon>Pseudomonadota</taxon>
        <taxon>Gammaproteobacteria</taxon>
        <taxon>Alteromonadales</taxon>
        <taxon>Idiomarinaceae</taxon>
        <taxon>Pseudidiomarina</taxon>
    </lineage>
</organism>
<dbReference type="AlphaFoldDB" id="A0A0K6H3E7"/>
<evidence type="ECO:0000256" key="4">
    <source>
        <dbReference type="ARBA" id="ARBA00022840"/>
    </source>
</evidence>
<dbReference type="GO" id="GO:0005829">
    <property type="term" value="C:cytosol"/>
    <property type="evidence" value="ECO:0007669"/>
    <property type="project" value="TreeGrafter"/>
</dbReference>
<dbReference type="FunFam" id="3.30.930.10:FF:000017">
    <property type="entry name" value="Elongation factor P--(R)-beta-lysine ligase"/>
    <property type="match status" value="1"/>
</dbReference>
<evidence type="ECO:0000259" key="6">
    <source>
        <dbReference type="PROSITE" id="PS50862"/>
    </source>
</evidence>
<dbReference type="NCBIfam" id="NF006828">
    <property type="entry name" value="PRK09350.1"/>
    <property type="match status" value="1"/>
</dbReference>
<dbReference type="EMBL" id="CYHB01000003">
    <property type="protein sequence ID" value="CUA85351.1"/>
    <property type="molecule type" value="Genomic_DNA"/>
</dbReference>
<feature type="domain" description="Aminoacyl-transfer RNA synthetases class-II family profile" evidence="6">
    <location>
        <begin position="16"/>
        <end position="317"/>
    </location>
</feature>
<evidence type="ECO:0000313" key="7">
    <source>
        <dbReference type="EMBL" id="CUA85351.1"/>
    </source>
</evidence>
<comment type="catalytic activity">
    <reaction evidence="5">
        <text>D-beta-lysine + L-lysyl-[protein] + ATP = N(6)-((3R)-3,6-diaminohexanoyl)-L-lysyl-[protein] + AMP + diphosphate + H(+)</text>
        <dbReference type="Rhea" id="RHEA:83435"/>
        <dbReference type="Rhea" id="RHEA-COMP:9752"/>
        <dbReference type="Rhea" id="RHEA-COMP:20131"/>
        <dbReference type="ChEBI" id="CHEBI:15378"/>
        <dbReference type="ChEBI" id="CHEBI:29969"/>
        <dbReference type="ChEBI" id="CHEBI:30616"/>
        <dbReference type="ChEBI" id="CHEBI:33019"/>
        <dbReference type="ChEBI" id="CHEBI:84138"/>
        <dbReference type="ChEBI" id="CHEBI:156053"/>
        <dbReference type="ChEBI" id="CHEBI:456215"/>
    </reaction>
    <physiologicalReaction direction="left-to-right" evidence="5">
        <dbReference type="Rhea" id="RHEA:83436"/>
    </physiologicalReaction>
</comment>
<proteinExistence type="predicted"/>
<dbReference type="InterPro" id="IPR045864">
    <property type="entry name" value="aa-tRNA-synth_II/BPL/LPL"/>
</dbReference>
<dbReference type="RefSeq" id="WP_055438856.1">
    <property type="nucleotide sequence ID" value="NZ_CYHB01000003.1"/>
</dbReference>
<dbReference type="PROSITE" id="PS50862">
    <property type="entry name" value="AA_TRNA_LIGASE_II"/>
    <property type="match status" value="1"/>
</dbReference>
<dbReference type="NCBIfam" id="TIGR00462">
    <property type="entry name" value="genX"/>
    <property type="match status" value="1"/>
</dbReference>
<dbReference type="InterPro" id="IPR004525">
    <property type="entry name" value="EpmA"/>
</dbReference>
<dbReference type="PANTHER" id="PTHR42918:SF6">
    <property type="entry name" value="ELONGATION FACTOR P--(R)-BETA-LYSINE LIGASE"/>
    <property type="match status" value="1"/>
</dbReference>
<dbReference type="PANTHER" id="PTHR42918">
    <property type="entry name" value="LYSYL-TRNA SYNTHETASE"/>
    <property type="match status" value="1"/>
</dbReference>
<dbReference type="GO" id="GO:0000049">
    <property type="term" value="F:tRNA binding"/>
    <property type="evidence" value="ECO:0007669"/>
    <property type="project" value="TreeGrafter"/>
</dbReference>
<dbReference type="SUPFAM" id="SSF55681">
    <property type="entry name" value="Class II aaRS and biotin synthetases"/>
    <property type="match status" value="1"/>
</dbReference>
<keyword evidence="2" id="KW-0436">Ligase</keyword>
<dbReference type="OrthoDB" id="9802326at2"/>